<protein>
    <submittedName>
        <fullName evidence="1">Uncharacterized protein</fullName>
    </submittedName>
</protein>
<keyword evidence="2" id="KW-1185">Reference proteome</keyword>
<evidence type="ECO:0000313" key="2">
    <source>
        <dbReference type="Proteomes" id="UP001156320"/>
    </source>
</evidence>
<organism evidence="1 2">
    <name type="scientific">Methanophagales virus PBV300</name>
    <dbReference type="NCBI Taxonomy" id="2987731"/>
    <lineage>
        <taxon>Viruses</taxon>
        <taxon>Adnaviria</taxon>
        <taxon>Zilligvirae</taxon>
        <taxon>Taleaviricota</taxon>
        <taxon>Tokiviricetes</taxon>
        <taxon>Maximonvirales</taxon>
        <taxon>Ahmunviridae</taxon>
        <taxon>Yumkaaxvirus</taxon>
        <taxon>Yumkaaxvirus pescaderoense</taxon>
    </lineage>
</organism>
<sequence>MKCSACGKEFATGATIIRTKILCPECSEIYESIIEDCEAKVAEKLLRGDTNINMDELLKEHEDAINRLGMRKSHFKAVILRRVMTARARL</sequence>
<name>A0ABY6GNU3_9VIRU</name>
<gene>
    <name evidence="1" type="ORF">JBCDKDKM_00015</name>
</gene>
<reference evidence="1 2" key="1">
    <citation type="submission" date="2022-09" db="EMBL/GenBank/DDBJ databases">
        <title>Evolutionary Diversification of Methanotrophic Ca. Methanophagales (ANME-1) and Their Expansive Virome.</title>
        <authorList>
            <person name="Laso-Perez R."/>
            <person name="Wu F."/>
            <person name="Cremiere A."/>
            <person name="Speth D.R."/>
            <person name="Magyar J.S."/>
            <person name="Krupovic M."/>
            <person name="Orphan V.J."/>
        </authorList>
    </citation>
    <scope>NUCLEOTIDE SEQUENCE [LARGE SCALE GENOMIC DNA]</scope>
    <source>
        <strain evidence="1">PBV300</strain>
    </source>
</reference>
<dbReference type="EMBL" id="OP413840">
    <property type="protein sequence ID" value="UYL64977.1"/>
    <property type="molecule type" value="Genomic_DNA"/>
</dbReference>
<proteinExistence type="predicted"/>
<evidence type="ECO:0000313" key="1">
    <source>
        <dbReference type="EMBL" id="UYL64977.1"/>
    </source>
</evidence>
<accession>A0ABY6GNU3</accession>
<dbReference type="Proteomes" id="UP001156320">
    <property type="component" value="Segment"/>
</dbReference>